<evidence type="ECO:0000256" key="6">
    <source>
        <dbReference type="ARBA" id="ARBA00023235"/>
    </source>
</evidence>
<dbReference type="SUPFAM" id="SSF53738">
    <property type="entry name" value="Phosphoglucomutase, first 3 domains"/>
    <property type="match status" value="3"/>
</dbReference>
<keyword evidence="5 7" id="KW-0460">Magnesium</keyword>
<dbReference type="Gene3D" id="3.40.120.10">
    <property type="entry name" value="Alpha-D-Glucose-1,6-Bisphosphate, subunit A, domain 3"/>
    <property type="match status" value="3"/>
</dbReference>
<dbReference type="Gene3D" id="3.30.310.50">
    <property type="entry name" value="Alpha-D-phosphohexomutase, C-terminal domain"/>
    <property type="match status" value="1"/>
</dbReference>
<dbReference type="Proteomes" id="UP000503278">
    <property type="component" value="Chromosome"/>
</dbReference>
<dbReference type="Pfam" id="PF00408">
    <property type="entry name" value="PGM_PMM_IV"/>
    <property type="match status" value="1"/>
</dbReference>
<keyword evidence="6 12" id="KW-0413">Isomerase</keyword>
<evidence type="ECO:0000256" key="2">
    <source>
        <dbReference type="ARBA" id="ARBA00010231"/>
    </source>
</evidence>
<dbReference type="Pfam" id="PF02880">
    <property type="entry name" value="PGM_PMM_III"/>
    <property type="match status" value="1"/>
</dbReference>
<dbReference type="InterPro" id="IPR024086">
    <property type="entry name" value="GlmM_arc-type"/>
</dbReference>
<dbReference type="SUPFAM" id="SSF55957">
    <property type="entry name" value="Phosphoglucomutase, C-terminal domain"/>
    <property type="match status" value="1"/>
</dbReference>
<feature type="domain" description="Alpha-D-phosphohexomutase C-terminal" evidence="8">
    <location>
        <begin position="395"/>
        <end position="452"/>
    </location>
</feature>
<dbReference type="KEGG" id="mrob:HH214_00090"/>
<dbReference type="GO" id="GO:0009252">
    <property type="term" value="P:peptidoglycan biosynthetic process"/>
    <property type="evidence" value="ECO:0007669"/>
    <property type="project" value="TreeGrafter"/>
</dbReference>
<dbReference type="InterPro" id="IPR005845">
    <property type="entry name" value="A-D-PHexomutase_a/b/a-II"/>
</dbReference>
<dbReference type="FunFam" id="3.40.120.10:FF:000020">
    <property type="entry name" value="Phosphoglucosamine mutase"/>
    <property type="match status" value="1"/>
</dbReference>
<keyword evidence="13" id="KW-1185">Reference proteome</keyword>
<proteinExistence type="inferred from homology"/>
<dbReference type="EMBL" id="CP051682">
    <property type="protein sequence ID" value="QJD94382.1"/>
    <property type="molecule type" value="Genomic_DNA"/>
</dbReference>
<evidence type="ECO:0000259" key="9">
    <source>
        <dbReference type="Pfam" id="PF02878"/>
    </source>
</evidence>
<dbReference type="PANTHER" id="PTHR42946">
    <property type="entry name" value="PHOSPHOHEXOSE MUTASE"/>
    <property type="match status" value="1"/>
</dbReference>
<evidence type="ECO:0000256" key="3">
    <source>
        <dbReference type="ARBA" id="ARBA00022553"/>
    </source>
</evidence>
<dbReference type="GO" id="GO:0000287">
    <property type="term" value="F:magnesium ion binding"/>
    <property type="evidence" value="ECO:0007669"/>
    <property type="project" value="InterPro"/>
</dbReference>
<evidence type="ECO:0000313" key="12">
    <source>
        <dbReference type="EMBL" id="QJD94382.1"/>
    </source>
</evidence>
<dbReference type="PANTHER" id="PTHR42946:SF1">
    <property type="entry name" value="PHOSPHOGLUCOMUTASE (ALPHA-D-GLUCOSE-1,6-BISPHOSPHATE-DEPENDENT)"/>
    <property type="match status" value="1"/>
</dbReference>
<accession>A0A7L5DTL3</accession>
<feature type="domain" description="Alpha-D-phosphohexomutase alpha/beta/alpha" evidence="10">
    <location>
        <begin position="163"/>
        <end position="262"/>
    </location>
</feature>
<dbReference type="InterPro" id="IPR005846">
    <property type="entry name" value="A-D-PHexomutase_a/b/a-III"/>
</dbReference>
<dbReference type="InterPro" id="IPR036900">
    <property type="entry name" value="A-D-PHexomutase_C_sf"/>
</dbReference>
<evidence type="ECO:0000256" key="5">
    <source>
        <dbReference type="ARBA" id="ARBA00022842"/>
    </source>
</evidence>
<dbReference type="InterPro" id="IPR050060">
    <property type="entry name" value="Phosphoglucosamine_mutase"/>
</dbReference>
<dbReference type="GO" id="GO:0004615">
    <property type="term" value="F:phosphomannomutase activity"/>
    <property type="evidence" value="ECO:0007669"/>
    <property type="project" value="TreeGrafter"/>
</dbReference>
<keyword evidence="4 7" id="KW-0479">Metal-binding</keyword>
<feature type="domain" description="Alpha-D-phosphohexomutase alpha/beta/alpha" evidence="11">
    <location>
        <begin position="269"/>
        <end position="374"/>
    </location>
</feature>
<dbReference type="GO" id="GO:0005829">
    <property type="term" value="C:cytosol"/>
    <property type="evidence" value="ECO:0007669"/>
    <property type="project" value="TreeGrafter"/>
</dbReference>
<dbReference type="Pfam" id="PF02879">
    <property type="entry name" value="PGM_PMM_II"/>
    <property type="match status" value="1"/>
</dbReference>
<protein>
    <submittedName>
        <fullName evidence="12">Phosphoglucosamine mutase</fullName>
        <ecNumber evidence="12">5.4.2.10</ecNumber>
    </submittedName>
</protein>
<comment type="cofactor">
    <cofactor evidence="1">
        <name>Mg(2+)</name>
        <dbReference type="ChEBI" id="CHEBI:18420"/>
    </cofactor>
</comment>
<dbReference type="Pfam" id="PF02878">
    <property type="entry name" value="PGM_PMM_I"/>
    <property type="match status" value="1"/>
</dbReference>
<evidence type="ECO:0000259" key="10">
    <source>
        <dbReference type="Pfam" id="PF02879"/>
    </source>
</evidence>
<dbReference type="InterPro" id="IPR005843">
    <property type="entry name" value="A-D-PHexomutase_C"/>
</dbReference>
<evidence type="ECO:0000256" key="4">
    <source>
        <dbReference type="ARBA" id="ARBA00022723"/>
    </source>
</evidence>
<dbReference type="InterPro" id="IPR005844">
    <property type="entry name" value="A-D-PHexomutase_a/b/a-I"/>
</dbReference>
<reference evidence="12 13" key="1">
    <citation type="submission" date="2020-04" db="EMBL/GenBank/DDBJ databases">
        <title>Genome sequencing of novel species.</title>
        <authorList>
            <person name="Heo J."/>
            <person name="Kim S.-J."/>
            <person name="Kim J.-S."/>
            <person name="Hong S.-B."/>
            <person name="Kwon S.-W."/>
        </authorList>
    </citation>
    <scope>NUCLEOTIDE SEQUENCE [LARGE SCALE GENOMIC DNA]</scope>
    <source>
        <strain evidence="12 13">F39-2</strain>
    </source>
</reference>
<organism evidence="12 13">
    <name type="scientific">Mucilaginibacter robiniae</name>
    <dbReference type="NCBI Taxonomy" id="2728022"/>
    <lineage>
        <taxon>Bacteria</taxon>
        <taxon>Pseudomonadati</taxon>
        <taxon>Bacteroidota</taxon>
        <taxon>Sphingobacteriia</taxon>
        <taxon>Sphingobacteriales</taxon>
        <taxon>Sphingobacteriaceae</taxon>
        <taxon>Mucilaginibacter</taxon>
    </lineage>
</organism>
<evidence type="ECO:0000259" key="11">
    <source>
        <dbReference type="Pfam" id="PF02880"/>
    </source>
</evidence>
<evidence type="ECO:0000259" key="8">
    <source>
        <dbReference type="Pfam" id="PF00408"/>
    </source>
</evidence>
<dbReference type="PROSITE" id="PS00710">
    <property type="entry name" value="PGM_PMM"/>
    <property type="match status" value="1"/>
</dbReference>
<name>A0A7L5DTL3_9SPHI</name>
<dbReference type="GO" id="GO:0005975">
    <property type="term" value="P:carbohydrate metabolic process"/>
    <property type="evidence" value="ECO:0007669"/>
    <property type="project" value="InterPro"/>
</dbReference>
<dbReference type="InterPro" id="IPR016066">
    <property type="entry name" value="A-D-PHexomutase_CS"/>
</dbReference>
<comment type="similarity">
    <text evidence="2 7">Belongs to the phosphohexose mutase family.</text>
</comment>
<dbReference type="InterPro" id="IPR016055">
    <property type="entry name" value="A-D-PHexomutase_a/b/a-I/II/III"/>
</dbReference>
<feature type="domain" description="Alpha-D-phosphohexomutase alpha/beta/alpha" evidence="9">
    <location>
        <begin position="8"/>
        <end position="140"/>
    </location>
</feature>
<evidence type="ECO:0000256" key="7">
    <source>
        <dbReference type="RuleBase" id="RU004326"/>
    </source>
</evidence>
<evidence type="ECO:0000256" key="1">
    <source>
        <dbReference type="ARBA" id="ARBA00001946"/>
    </source>
</evidence>
<dbReference type="RefSeq" id="WP_169605401.1">
    <property type="nucleotide sequence ID" value="NZ_CP051682.1"/>
</dbReference>
<dbReference type="InterPro" id="IPR005841">
    <property type="entry name" value="Alpha-D-phosphohexomutase_SF"/>
</dbReference>
<dbReference type="NCBIfam" id="TIGR03990">
    <property type="entry name" value="Arch_GlmM"/>
    <property type="match status" value="1"/>
</dbReference>
<dbReference type="PRINTS" id="PR00509">
    <property type="entry name" value="PGMPMM"/>
</dbReference>
<dbReference type="EC" id="5.4.2.10" evidence="12"/>
<evidence type="ECO:0000313" key="13">
    <source>
        <dbReference type="Proteomes" id="UP000503278"/>
    </source>
</evidence>
<dbReference type="GO" id="GO:0008966">
    <property type="term" value="F:phosphoglucosamine mutase activity"/>
    <property type="evidence" value="ECO:0007669"/>
    <property type="project" value="UniProtKB-EC"/>
</dbReference>
<sequence>MTLIKSISGIRGTIGGKAGDGLTPPDVVKFTAAFAAWALQKTGIQKIVIGRDARLSGTMVNNLVVGTLQGMGMDVVDLGLSTTPTVEIAVPAEQAAGGIILTASHNPKQWNALKLLNATGEFVSEQDGKQILEMADAADFKYAEVNQLGKVVYDDTYLQKHIDQILALPLVDVEAIAKADFKVVVDAVNSTGGIFVPTLLKALGVKTIHPLYCEPDGQFPHNPEPLPENLAELSKQVLHKKANLGIAVDPDVDRLCFVCEDGNMFGEEYTLVAVADYILKHNKGNTVSNLSSTRALRDVTEKAGGEYHAAAVGEVNVVTKMKEVNAVIGGEGNGGVIYPELHYGRDALVGIALFLTHLAKFGKSASVLRSSYPNYFISKNKITLTPEMDIDLLLRKVEEKYKKQPHSTIDGLKIEFDKEWVHLRRSNTEPIIRIYSEGNSETVANNLANKIIADIKEILQIN</sequence>
<gene>
    <name evidence="12" type="primary">glmM</name>
    <name evidence="12" type="ORF">HH214_00090</name>
</gene>
<dbReference type="GO" id="GO:0006048">
    <property type="term" value="P:UDP-N-acetylglucosamine biosynthetic process"/>
    <property type="evidence" value="ECO:0007669"/>
    <property type="project" value="TreeGrafter"/>
</dbReference>
<keyword evidence="3" id="KW-0597">Phosphoprotein</keyword>
<dbReference type="AlphaFoldDB" id="A0A7L5DTL3"/>